<keyword evidence="1" id="KW-0378">Hydrolase</keyword>
<dbReference type="RefSeq" id="WP_163156560.1">
    <property type="nucleotide sequence ID" value="NZ_VKHP01000088.1"/>
</dbReference>
<dbReference type="Proteomes" id="UP000468531">
    <property type="component" value="Unassembled WGS sequence"/>
</dbReference>
<evidence type="ECO:0000313" key="2">
    <source>
        <dbReference type="Proteomes" id="UP000468531"/>
    </source>
</evidence>
<dbReference type="InterPro" id="IPR026002">
    <property type="entry name" value="ATC_hydrolase-like"/>
</dbReference>
<keyword evidence="2" id="KW-1185">Reference proteome</keyword>
<proteinExistence type="predicted"/>
<dbReference type="Pfam" id="PF14196">
    <property type="entry name" value="ATC_hydrolase"/>
    <property type="match status" value="1"/>
</dbReference>
<name>A0A6P1BJF7_9BRAD</name>
<reference evidence="1 2" key="1">
    <citation type="journal article" date="2020" name="Arch. Microbiol.">
        <title>Bradyrhizobium uaiense sp. nov., a new highly efficient cowpea symbiont.</title>
        <authorList>
            <person name="Cabral Michel D."/>
            <person name="Azarias Guimaraes A."/>
            <person name="Martins da Costa E."/>
            <person name="Soares de Carvalho T."/>
            <person name="Balsanelli E."/>
            <person name="Willems A."/>
            <person name="Maltempi de Souza E."/>
            <person name="de Souza Moreira F.M."/>
        </authorList>
    </citation>
    <scope>NUCLEOTIDE SEQUENCE [LARGE SCALE GENOMIC DNA]</scope>
    <source>
        <strain evidence="1 2">UFLA 03-164</strain>
    </source>
</reference>
<organism evidence="1 2">
    <name type="scientific">Bradyrhizobium uaiense</name>
    <dbReference type="NCBI Taxonomy" id="2594946"/>
    <lineage>
        <taxon>Bacteria</taxon>
        <taxon>Pseudomonadati</taxon>
        <taxon>Pseudomonadota</taxon>
        <taxon>Alphaproteobacteria</taxon>
        <taxon>Hyphomicrobiales</taxon>
        <taxon>Nitrobacteraceae</taxon>
        <taxon>Bradyrhizobium</taxon>
    </lineage>
</organism>
<comment type="caution">
    <text evidence="1">The sequence shown here is derived from an EMBL/GenBank/DDBJ whole genome shotgun (WGS) entry which is preliminary data.</text>
</comment>
<gene>
    <name evidence="1" type="ORF">FNJ47_21560</name>
</gene>
<accession>A0A6P1BJF7</accession>
<dbReference type="AlphaFoldDB" id="A0A6P1BJF7"/>
<evidence type="ECO:0000313" key="1">
    <source>
        <dbReference type="EMBL" id="NEU98339.1"/>
    </source>
</evidence>
<protein>
    <submittedName>
        <fullName evidence="1">2-amino-thiazoline-4-carboxylic acid hydrolase</fullName>
    </submittedName>
</protein>
<dbReference type="EMBL" id="VKHP01000088">
    <property type="protein sequence ID" value="NEU98339.1"/>
    <property type="molecule type" value="Genomic_DNA"/>
</dbReference>
<sequence>MTDRAEAADASPAASPIANEIGILERRRIEAGVIAPIYAVMRERFGEEQAKGVIETAIKRAAIASGKYFAARTPGGTNLQTFRELQVLWTKDDALTVEIVTATDDRFDLNIHRCRYAETYREMGLGDIGHLLSCNRDGVFCQGYDPRIKLTHTQTIMGGADHCNFRYRLEEGDETPVAERP</sequence>
<dbReference type="GO" id="GO:0016787">
    <property type="term" value="F:hydrolase activity"/>
    <property type="evidence" value="ECO:0007669"/>
    <property type="project" value="UniProtKB-KW"/>
</dbReference>